<sequence>MAGSSFEAFSTWVTLTCSMSTSFGGVMDSPFSVRCTITVRVRTNAFGSPVLLNLCIPILHPFTFWAGYCD</sequence>
<dbReference type="EMBL" id="JAUEPS010000030">
    <property type="protein sequence ID" value="KAK0452771.1"/>
    <property type="molecule type" value="Genomic_DNA"/>
</dbReference>
<dbReference type="Proteomes" id="UP001175211">
    <property type="component" value="Unassembled WGS sequence"/>
</dbReference>
<name>A0AA39K3N0_ARMTA</name>
<gene>
    <name evidence="1" type="ORF">EV420DRAFT_1558412</name>
</gene>
<reference evidence="1" key="1">
    <citation type="submission" date="2023-06" db="EMBL/GenBank/DDBJ databases">
        <authorList>
            <consortium name="Lawrence Berkeley National Laboratory"/>
            <person name="Ahrendt S."/>
            <person name="Sahu N."/>
            <person name="Indic B."/>
            <person name="Wong-Bajracharya J."/>
            <person name="Merenyi Z."/>
            <person name="Ke H.-M."/>
            <person name="Monk M."/>
            <person name="Kocsube S."/>
            <person name="Drula E."/>
            <person name="Lipzen A."/>
            <person name="Balint B."/>
            <person name="Henrissat B."/>
            <person name="Andreopoulos B."/>
            <person name="Martin F.M."/>
            <person name="Harder C.B."/>
            <person name="Rigling D."/>
            <person name="Ford K.L."/>
            <person name="Foster G.D."/>
            <person name="Pangilinan J."/>
            <person name="Papanicolaou A."/>
            <person name="Barry K."/>
            <person name="LaButti K."/>
            <person name="Viragh M."/>
            <person name="Koriabine M."/>
            <person name="Yan M."/>
            <person name="Riley R."/>
            <person name="Champramary S."/>
            <person name="Plett K.L."/>
            <person name="Tsai I.J."/>
            <person name="Slot J."/>
            <person name="Sipos G."/>
            <person name="Plett J."/>
            <person name="Nagy L.G."/>
            <person name="Grigoriev I.V."/>
        </authorList>
    </citation>
    <scope>NUCLEOTIDE SEQUENCE</scope>
    <source>
        <strain evidence="1">CCBAS 213</strain>
    </source>
</reference>
<evidence type="ECO:0000313" key="1">
    <source>
        <dbReference type="EMBL" id="KAK0452771.1"/>
    </source>
</evidence>
<evidence type="ECO:0000313" key="2">
    <source>
        <dbReference type="Proteomes" id="UP001175211"/>
    </source>
</evidence>
<comment type="caution">
    <text evidence="1">The sequence shown here is derived from an EMBL/GenBank/DDBJ whole genome shotgun (WGS) entry which is preliminary data.</text>
</comment>
<proteinExistence type="predicted"/>
<accession>A0AA39K3N0</accession>
<dbReference type="GeneID" id="85357284"/>
<dbReference type="AlphaFoldDB" id="A0AA39K3N0"/>
<protein>
    <submittedName>
        <fullName evidence="1">Uncharacterized protein</fullName>
    </submittedName>
</protein>
<keyword evidence="2" id="KW-1185">Reference proteome</keyword>
<organism evidence="1 2">
    <name type="scientific">Armillaria tabescens</name>
    <name type="common">Ringless honey mushroom</name>
    <name type="synonym">Agaricus tabescens</name>
    <dbReference type="NCBI Taxonomy" id="1929756"/>
    <lineage>
        <taxon>Eukaryota</taxon>
        <taxon>Fungi</taxon>
        <taxon>Dikarya</taxon>
        <taxon>Basidiomycota</taxon>
        <taxon>Agaricomycotina</taxon>
        <taxon>Agaricomycetes</taxon>
        <taxon>Agaricomycetidae</taxon>
        <taxon>Agaricales</taxon>
        <taxon>Marasmiineae</taxon>
        <taxon>Physalacriaceae</taxon>
        <taxon>Desarmillaria</taxon>
    </lineage>
</organism>
<dbReference type="RefSeq" id="XP_060328107.1">
    <property type="nucleotide sequence ID" value="XM_060473736.1"/>
</dbReference>